<reference evidence="3 4" key="1">
    <citation type="submission" date="2023-08" db="EMBL/GenBank/DDBJ databases">
        <title>Implementing the SeqCode for naming new Mesorhizobium species isolated from Vachellia karroo root nodules.</title>
        <authorList>
            <person name="Van Lill M."/>
        </authorList>
    </citation>
    <scope>NUCLEOTIDE SEQUENCE [LARGE SCALE GENOMIC DNA]</scope>
    <source>
        <strain evidence="3 4">VK25D</strain>
    </source>
</reference>
<protein>
    <submittedName>
        <fullName evidence="3">ATP-grasp domain-containing protein</fullName>
    </submittedName>
</protein>
<dbReference type="InterPro" id="IPR011761">
    <property type="entry name" value="ATP-grasp"/>
</dbReference>
<name>A0ABU5A2G9_9HYPH</name>
<dbReference type="Proteomes" id="UP001285154">
    <property type="component" value="Unassembled WGS sequence"/>
</dbReference>
<dbReference type="RefSeq" id="WP_320246822.1">
    <property type="nucleotide sequence ID" value="NZ_JAVIIQ010000003.1"/>
</dbReference>
<organism evidence="3 4">
    <name type="scientific">Mesorhizobium vachelliae</name>
    <dbReference type="NCBI Taxonomy" id="3072309"/>
    <lineage>
        <taxon>Bacteria</taxon>
        <taxon>Pseudomonadati</taxon>
        <taxon>Pseudomonadota</taxon>
        <taxon>Alphaproteobacteria</taxon>
        <taxon>Hyphomicrobiales</taxon>
        <taxon>Phyllobacteriaceae</taxon>
        <taxon>Mesorhizobium</taxon>
    </lineage>
</organism>
<evidence type="ECO:0000256" key="1">
    <source>
        <dbReference type="PROSITE-ProRule" id="PRU00409"/>
    </source>
</evidence>
<dbReference type="PROSITE" id="PS50975">
    <property type="entry name" value="ATP_GRASP"/>
    <property type="match status" value="1"/>
</dbReference>
<keyword evidence="1" id="KW-0067">ATP-binding</keyword>
<sequence>MPGADGSILITSILITGARAPVALHLARLLHGAGHRMILADTPSRPIAAASKACARYHRLPPPRFEPQAYADAVEALIRAEGISLVIPTCEEVFHLALVWHGRTMPALLFAPDIGLLAKVHNKHSFIRLAEQIGLAVPETALLNSPDDLEAVRGRSRELVFKPVWSRFASHVLLRPTPQALDAVAPSPAMPWVAQRFIEGEEISAYAVARGGRLKALALYRPLYRAGKGAGIFFERVEDDAARELVERVVAGTTWTGQISFDLMREPGGRVLPLECNPRAVSGLHFFRDPAHFVDAVLDDGPEVAPDVSAPQTVRLAMWIYGLPAALRLGGLARFRKAMRESEELLDWPGDSAPVKAQWPALAEIARVALRQRISLQSASTRDIEWNGPGSG</sequence>
<evidence type="ECO:0000313" key="3">
    <source>
        <dbReference type="EMBL" id="MDX8531382.1"/>
    </source>
</evidence>
<evidence type="ECO:0000313" key="4">
    <source>
        <dbReference type="Proteomes" id="UP001285154"/>
    </source>
</evidence>
<evidence type="ECO:0000259" key="2">
    <source>
        <dbReference type="PROSITE" id="PS50975"/>
    </source>
</evidence>
<accession>A0ABU5A2G9</accession>
<dbReference type="InterPro" id="IPR003806">
    <property type="entry name" value="ATP-grasp_PylC-type"/>
</dbReference>
<dbReference type="Gene3D" id="3.40.50.20">
    <property type="match status" value="1"/>
</dbReference>
<dbReference type="Pfam" id="PF02655">
    <property type="entry name" value="ATP-grasp_3"/>
    <property type="match status" value="1"/>
</dbReference>
<keyword evidence="1" id="KW-0547">Nucleotide-binding</keyword>
<dbReference type="SUPFAM" id="SSF51735">
    <property type="entry name" value="NAD(P)-binding Rossmann-fold domains"/>
    <property type="match status" value="1"/>
</dbReference>
<dbReference type="EMBL" id="JAVIIQ010000003">
    <property type="protein sequence ID" value="MDX8531382.1"/>
    <property type="molecule type" value="Genomic_DNA"/>
</dbReference>
<dbReference type="Gene3D" id="3.30.470.20">
    <property type="entry name" value="ATP-grasp fold, B domain"/>
    <property type="match status" value="1"/>
</dbReference>
<dbReference type="SUPFAM" id="SSF56059">
    <property type="entry name" value="Glutathione synthetase ATP-binding domain-like"/>
    <property type="match status" value="1"/>
</dbReference>
<dbReference type="InterPro" id="IPR036291">
    <property type="entry name" value="NAD(P)-bd_dom_sf"/>
</dbReference>
<proteinExistence type="predicted"/>
<comment type="caution">
    <text evidence="3">The sequence shown here is derived from an EMBL/GenBank/DDBJ whole genome shotgun (WGS) entry which is preliminary data.</text>
</comment>
<keyword evidence="4" id="KW-1185">Reference proteome</keyword>
<feature type="domain" description="ATP-grasp" evidence="2">
    <location>
        <begin position="127"/>
        <end position="310"/>
    </location>
</feature>
<gene>
    <name evidence="3" type="ORF">RFM42_10335</name>
</gene>